<dbReference type="InterPro" id="IPR014710">
    <property type="entry name" value="RmlC-like_jellyroll"/>
</dbReference>
<dbReference type="InterPro" id="IPR009057">
    <property type="entry name" value="Homeodomain-like_sf"/>
</dbReference>
<dbReference type="InterPro" id="IPR018060">
    <property type="entry name" value="HTH_AraC"/>
</dbReference>
<evidence type="ECO:0000256" key="3">
    <source>
        <dbReference type="ARBA" id="ARBA00023163"/>
    </source>
</evidence>
<proteinExistence type="predicted"/>
<dbReference type="PROSITE" id="PS00041">
    <property type="entry name" value="HTH_ARAC_FAMILY_1"/>
    <property type="match status" value="1"/>
</dbReference>
<name>A0ABT6Y9D8_9BACT</name>
<keyword evidence="6" id="KW-1185">Reference proteome</keyword>
<dbReference type="RefSeq" id="WP_283344954.1">
    <property type="nucleotide sequence ID" value="NZ_JASHIF010000010.1"/>
</dbReference>
<organism evidence="5 6">
    <name type="scientific">Flectobacillus roseus</name>
    <dbReference type="NCBI Taxonomy" id="502259"/>
    <lineage>
        <taxon>Bacteria</taxon>
        <taxon>Pseudomonadati</taxon>
        <taxon>Bacteroidota</taxon>
        <taxon>Cytophagia</taxon>
        <taxon>Cytophagales</taxon>
        <taxon>Flectobacillaceae</taxon>
        <taxon>Flectobacillus</taxon>
    </lineage>
</organism>
<feature type="domain" description="HTH araC/xylS-type" evidence="4">
    <location>
        <begin position="184"/>
        <end position="282"/>
    </location>
</feature>
<dbReference type="EMBL" id="JASHIF010000010">
    <property type="protein sequence ID" value="MDI9860160.1"/>
    <property type="molecule type" value="Genomic_DNA"/>
</dbReference>
<dbReference type="PANTHER" id="PTHR43280">
    <property type="entry name" value="ARAC-FAMILY TRANSCRIPTIONAL REGULATOR"/>
    <property type="match status" value="1"/>
</dbReference>
<accession>A0ABT6Y9D8</accession>
<dbReference type="SUPFAM" id="SSF51182">
    <property type="entry name" value="RmlC-like cupins"/>
    <property type="match status" value="1"/>
</dbReference>
<dbReference type="InterPro" id="IPR011051">
    <property type="entry name" value="RmlC_Cupin_sf"/>
</dbReference>
<evidence type="ECO:0000259" key="4">
    <source>
        <dbReference type="PROSITE" id="PS01124"/>
    </source>
</evidence>
<dbReference type="PANTHER" id="PTHR43280:SF27">
    <property type="entry name" value="TRANSCRIPTIONAL REGULATOR MTLR"/>
    <property type="match status" value="1"/>
</dbReference>
<dbReference type="SMART" id="SM00342">
    <property type="entry name" value="HTH_ARAC"/>
    <property type="match status" value="1"/>
</dbReference>
<evidence type="ECO:0000313" key="6">
    <source>
        <dbReference type="Proteomes" id="UP001236507"/>
    </source>
</evidence>
<dbReference type="CDD" id="cd06976">
    <property type="entry name" value="cupin_MtlR-like_N"/>
    <property type="match status" value="1"/>
</dbReference>
<sequence>MKASLEQLDNGLNQSLGFRHFSLPYFDAPYHFHPEYELTLIVKSEGKRYIGNHVADFSAGDLVLMGPNLPHCWKNETIGLEDSSQAVVVQFKADFLGEKFFTIPEMQAVSHLLEKSASGLVITGKTRNRIAKELIFLLNVPPVQKVLGLLDLLNTIAQAPQDHQILESQNQAYQLAKVDLERINKVYAYVIENYTQEVHLETAAYLANMTETAFCRYFKKVTKKTFLDVVTEYRIKHACNLLIGTDKQVAEVCFESGFGNVSHFNKQFKTFTGQSPLGYRKLFQTM</sequence>
<keyword evidence="3" id="KW-0804">Transcription</keyword>
<keyword evidence="2" id="KW-0238">DNA-binding</keyword>
<dbReference type="PROSITE" id="PS01124">
    <property type="entry name" value="HTH_ARAC_FAMILY_2"/>
    <property type="match status" value="1"/>
</dbReference>
<evidence type="ECO:0000256" key="2">
    <source>
        <dbReference type="ARBA" id="ARBA00023125"/>
    </source>
</evidence>
<evidence type="ECO:0000256" key="1">
    <source>
        <dbReference type="ARBA" id="ARBA00023015"/>
    </source>
</evidence>
<dbReference type="Pfam" id="PF12833">
    <property type="entry name" value="HTH_18"/>
    <property type="match status" value="1"/>
</dbReference>
<reference evidence="5 6" key="1">
    <citation type="submission" date="2023-05" db="EMBL/GenBank/DDBJ databases">
        <title>Novel species of genus Flectobacillus isolated from stream in China.</title>
        <authorList>
            <person name="Lu H."/>
        </authorList>
    </citation>
    <scope>NUCLEOTIDE SEQUENCE [LARGE SCALE GENOMIC DNA]</scope>
    <source>
        <strain evidence="5 6">KCTC 42575</strain>
    </source>
</reference>
<dbReference type="SUPFAM" id="SSF46689">
    <property type="entry name" value="Homeodomain-like"/>
    <property type="match status" value="2"/>
</dbReference>
<comment type="caution">
    <text evidence="5">The sequence shown here is derived from an EMBL/GenBank/DDBJ whole genome shotgun (WGS) entry which is preliminary data.</text>
</comment>
<gene>
    <name evidence="5" type="ORF">QM524_13150</name>
</gene>
<dbReference type="Gene3D" id="2.60.120.10">
    <property type="entry name" value="Jelly Rolls"/>
    <property type="match status" value="1"/>
</dbReference>
<dbReference type="InterPro" id="IPR018062">
    <property type="entry name" value="HTH_AraC-typ_CS"/>
</dbReference>
<dbReference type="Gene3D" id="1.10.10.60">
    <property type="entry name" value="Homeodomain-like"/>
    <property type="match status" value="2"/>
</dbReference>
<keyword evidence="1" id="KW-0805">Transcription regulation</keyword>
<protein>
    <submittedName>
        <fullName evidence="5">AraC family transcriptional regulator</fullName>
    </submittedName>
</protein>
<evidence type="ECO:0000313" key="5">
    <source>
        <dbReference type="EMBL" id="MDI9860160.1"/>
    </source>
</evidence>
<dbReference type="Proteomes" id="UP001236507">
    <property type="component" value="Unassembled WGS sequence"/>
</dbReference>